<evidence type="ECO:0000256" key="3">
    <source>
        <dbReference type="ARBA" id="ARBA00023049"/>
    </source>
</evidence>
<accession>A0AAW2PT14</accession>
<dbReference type="InterPro" id="IPR000642">
    <property type="entry name" value="Peptidase_M41"/>
</dbReference>
<organism evidence="5">
    <name type="scientific">Sesamum angustifolium</name>
    <dbReference type="NCBI Taxonomy" id="2727405"/>
    <lineage>
        <taxon>Eukaryota</taxon>
        <taxon>Viridiplantae</taxon>
        <taxon>Streptophyta</taxon>
        <taxon>Embryophyta</taxon>
        <taxon>Tracheophyta</taxon>
        <taxon>Spermatophyta</taxon>
        <taxon>Magnoliopsida</taxon>
        <taxon>eudicotyledons</taxon>
        <taxon>Gunneridae</taxon>
        <taxon>Pentapetalae</taxon>
        <taxon>asterids</taxon>
        <taxon>lamiids</taxon>
        <taxon>Lamiales</taxon>
        <taxon>Pedaliaceae</taxon>
        <taxon>Sesamum</taxon>
    </lineage>
</organism>
<evidence type="ECO:0000256" key="1">
    <source>
        <dbReference type="ARBA" id="ARBA00001947"/>
    </source>
</evidence>
<dbReference type="SUPFAM" id="SSF140990">
    <property type="entry name" value="FtsH protease domain-like"/>
    <property type="match status" value="1"/>
</dbReference>
<dbReference type="InterPro" id="IPR037219">
    <property type="entry name" value="Peptidase_M41-like"/>
</dbReference>
<dbReference type="Gene3D" id="1.10.8.60">
    <property type="match status" value="1"/>
</dbReference>
<sequence length="493" mass="54368">MPEVYYECSTSGFSVLQARNPSIKISSSLSLKPRLSSVFRQLCFSRRINGRLRGSALIKPRLLGLFFCTLNSEKVNSASESINGNSFSENSEIIELNIGSVFSETSASGEVESVVKNGDAKERLPIMLFFIGVFARLKTGFENIQYSDWFSWWPFWRQEKRLERLIADADANPEDAAKQSALLAELNKHSPESVIQRFEQGVHAVDSRGVAEYLRALVATNASAEYLPDEQSGKPLLFLWIDALLCLMNCLSGLRPNGTLFWFTNSSSGTDLANLVNIAAVKAAVEGADKLTARQLEFAKDRILMGTERKTMFVSEESKKLTAYHESGHAIVALNTEGADPIHKATSMPRGSALGMVSLLPSSDETSISKKELLAHLDVCMGGRVAEELIFGKDHITTGANSDLDTATELAQYMVATCGMSDEIGPVHFKKRPGSEMESRIDAEVVKLLRGAYNRVKALLKKHKKALHALANSLMEYETPTAEEIKRVLLPYT</sequence>
<dbReference type="Pfam" id="PF01434">
    <property type="entry name" value="Peptidase_M41"/>
    <property type="match status" value="1"/>
</dbReference>
<dbReference type="PANTHER" id="PTHR23076:SF97">
    <property type="entry name" value="ATP-DEPENDENT ZINC METALLOPROTEASE YME1L1"/>
    <property type="match status" value="1"/>
</dbReference>
<reference evidence="5" key="2">
    <citation type="journal article" date="2024" name="Plant">
        <title>Genomic evolution and insights into agronomic trait innovations of Sesamum species.</title>
        <authorList>
            <person name="Miao H."/>
            <person name="Wang L."/>
            <person name="Qu L."/>
            <person name="Liu H."/>
            <person name="Sun Y."/>
            <person name="Le M."/>
            <person name="Wang Q."/>
            <person name="Wei S."/>
            <person name="Zheng Y."/>
            <person name="Lin W."/>
            <person name="Duan Y."/>
            <person name="Cao H."/>
            <person name="Xiong S."/>
            <person name="Wang X."/>
            <person name="Wei L."/>
            <person name="Li C."/>
            <person name="Ma Q."/>
            <person name="Ju M."/>
            <person name="Zhao R."/>
            <person name="Li G."/>
            <person name="Mu C."/>
            <person name="Tian Q."/>
            <person name="Mei H."/>
            <person name="Zhang T."/>
            <person name="Gao T."/>
            <person name="Zhang H."/>
        </authorList>
    </citation>
    <scope>NUCLEOTIDE SEQUENCE</scope>
    <source>
        <strain evidence="5">G01</strain>
    </source>
</reference>
<dbReference type="EMBL" id="JACGWK010000004">
    <property type="protein sequence ID" value="KAL0358889.1"/>
    <property type="molecule type" value="Genomic_DNA"/>
</dbReference>
<comment type="caution">
    <text evidence="5">The sequence shown here is derived from an EMBL/GenBank/DDBJ whole genome shotgun (WGS) entry which is preliminary data.</text>
</comment>
<reference evidence="5" key="1">
    <citation type="submission" date="2020-06" db="EMBL/GenBank/DDBJ databases">
        <authorList>
            <person name="Li T."/>
            <person name="Hu X."/>
            <person name="Zhang T."/>
            <person name="Song X."/>
            <person name="Zhang H."/>
            <person name="Dai N."/>
            <person name="Sheng W."/>
            <person name="Hou X."/>
            <person name="Wei L."/>
        </authorList>
    </citation>
    <scope>NUCLEOTIDE SEQUENCE</scope>
    <source>
        <strain evidence="5">G01</strain>
        <tissue evidence="5">Leaf</tissue>
    </source>
</reference>
<proteinExistence type="predicted"/>
<dbReference type="Gene3D" id="1.20.58.760">
    <property type="entry name" value="Peptidase M41"/>
    <property type="match status" value="1"/>
</dbReference>
<protein>
    <submittedName>
        <fullName evidence="5">ATP-dependent zinc metalloprotease FTSH 11, chloroplastic/mitochondrial</fullName>
    </submittedName>
</protein>
<dbReference type="GO" id="GO:0045037">
    <property type="term" value="P:protein import into chloroplast stroma"/>
    <property type="evidence" value="ECO:0007669"/>
    <property type="project" value="TreeGrafter"/>
</dbReference>
<keyword evidence="3 5" id="KW-0482">Metalloprotease</keyword>
<name>A0AAW2PT14_9LAMI</name>
<keyword evidence="2" id="KW-0645">Protease</keyword>
<dbReference type="GO" id="GO:0004176">
    <property type="term" value="F:ATP-dependent peptidase activity"/>
    <property type="evidence" value="ECO:0007669"/>
    <property type="project" value="InterPro"/>
</dbReference>
<dbReference type="AlphaFoldDB" id="A0AAW2PT14"/>
<dbReference type="GO" id="GO:0005524">
    <property type="term" value="F:ATP binding"/>
    <property type="evidence" value="ECO:0007669"/>
    <property type="project" value="InterPro"/>
</dbReference>
<feature type="domain" description="Peptidase M41" evidence="4">
    <location>
        <begin position="313"/>
        <end position="488"/>
    </location>
</feature>
<evidence type="ECO:0000313" key="5">
    <source>
        <dbReference type="EMBL" id="KAL0358889.1"/>
    </source>
</evidence>
<gene>
    <name evidence="5" type="ORF">Sangu_0738300</name>
</gene>
<dbReference type="GO" id="GO:0004222">
    <property type="term" value="F:metalloendopeptidase activity"/>
    <property type="evidence" value="ECO:0007669"/>
    <property type="project" value="InterPro"/>
</dbReference>
<keyword evidence="3 5" id="KW-0378">Hydrolase</keyword>
<dbReference type="PANTHER" id="PTHR23076">
    <property type="entry name" value="METALLOPROTEASE M41 FTSH"/>
    <property type="match status" value="1"/>
</dbReference>
<dbReference type="GO" id="GO:0009507">
    <property type="term" value="C:chloroplast"/>
    <property type="evidence" value="ECO:0007669"/>
    <property type="project" value="TreeGrafter"/>
</dbReference>
<dbReference type="GO" id="GO:0006508">
    <property type="term" value="P:proteolysis"/>
    <property type="evidence" value="ECO:0007669"/>
    <property type="project" value="UniProtKB-KW"/>
</dbReference>
<evidence type="ECO:0000256" key="2">
    <source>
        <dbReference type="ARBA" id="ARBA00022670"/>
    </source>
</evidence>
<dbReference type="FunFam" id="1.20.58.760:FF:000002">
    <property type="entry name" value="ATP-dependent zinc metalloprotease FtsH"/>
    <property type="match status" value="1"/>
</dbReference>
<evidence type="ECO:0000259" key="4">
    <source>
        <dbReference type="Pfam" id="PF01434"/>
    </source>
</evidence>
<comment type="cofactor">
    <cofactor evidence="1">
        <name>Zn(2+)</name>
        <dbReference type="ChEBI" id="CHEBI:29105"/>
    </cofactor>
</comment>